<protein>
    <submittedName>
        <fullName evidence="1">Uncharacterized protein</fullName>
    </submittedName>
</protein>
<dbReference type="HOGENOM" id="CLU_1421969_0_0_1"/>
<dbReference type="Proteomes" id="UP000011064">
    <property type="component" value="Unassembled WGS sequence"/>
</dbReference>
<dbReference type="AlphaFoldDB" id="L8G1C4"/>
<dbReference type="InParanoid" id="L8G1C4"/>
<proteinExistence type="predicted"/>
<gene>
    <name evidence="1" type="ORF">GMDG_08176</name>
</gene>
<reference evidence="2" key="1">
    <citation type="submission" date="2010-09" db="EMBL/GenBank/DDBJ databases">
        <title>The genome sequence of Geomyces destructans 20631-21.</title>
        <authorList>
            <consortium name="The Broad Institute Genome Sequencing Platform"/>
            <person name="Cuomo C.A."/>
            <person name="Blehert D.S."/>
            <person name="Lorch J.M."/>
            <person name="Young S.K."/>
            <person name="Zeng Q."/>
            <person name="Gargeya S."/>
            <person name="Fitzgerald M."/>
            <person name="Haas B."/>
            <person name="Abouelleil A."/>
            <person name="Alvarado L."/>
            <person name="Arachchi H.M."/>
            <person name="Berlin A."/>
            <person name="Brown A."/>
            <person name="Chapman S.B."/>
            <person name="Chen Z."/>
            <person name="Dunbar C."/>
            <person name="Freedman E."/>
            <person name="Gearin G."/>
            <person name="Gellesch M."/>
            <person name="Goldberg J."/>
            <person name="Griggs A."/>
            <person name="Gujja S."/>
            <person name="Heiman D."/>
            <person name="Howarth C."/>
            <person name="Larson L."/>
            <person name="Lui A."/>
            <person name="MacDonald P.J.P."/>
            <person name="Montmayeur A."/>
            <person name="Murphy C."/>
            <person name="Neiman D."/>
            <person name="Pearson M."/>
            <person name="Priest M."/>
            <person name="Roberts A."/>
            <person name="Saif S."/>
            <person name="Shea T."/>
            <person name="Shenoy N."/>
            <person name="Sisk P."/>
            <person name="Stolte C."/>
            <person name="Sykes S."/>
            <person name="Wortman J."/>
            <person name="Nusbaum C."/>
            <person name="Birren B."/>
        </authorList>
    </citation>
    <scope>NUCLEOTIDE SEQUENCE [LARGE SCALE GENOMIC DNA]</scope>
    <source>
        <strain evidence="2">ATCC MYA-4855 / 20631-21</strain>
    </source>
</reference>
<organism evidence="1 2">
    <name type="scientific">Pseudogymnoascus destructans (strain ATCC MYA-4855 / 20631-21)</name>
    <name type="common">Bat white-nose syndrome fungus</name>
    <name type="synonym">Geomyces destructans</name>
    <dbReference type="NCBI Taxonomy" id="658429"/>
    <lineage>
        <taxon>Eukaryota</taxon>
        <taxon>Fungi</taxon>
        <taxon>Dikarya</taxon>
        <taxon>Ascomycota</taxon>
        <taxon>Pezizomycotina</taxon>
        <taxon>Leotiomycetes</taxon>
        <taxon>Thelebolales</taxon>
        <taxon>Thelebolaceae</taxon>
        <taxon>Pseudogymnoascus</taxon>
    </lineage>
</organism>
<evidence type="ECO:0000313" key="1">
    <source>
        <dbReference type="EMBL" id="ELR06942.1"/>
    </source>
</evidence>
<accession>L8G1C4</accession>
<keyword evidence="2" id="KW-1185">Reference proteome</keyword>
<sequence>MEEGDDIVVLAAIAAAIHYRRYQQQRKEQRRRTAFEYKQFDFDLDSWGLPAMRFADSFLSSASRKSNGGMQFAPHLRQPSASSLQGSHILAGGLLALSFSDAPQAGCLQSSMTWYSSFGFRGLPLLLRHKEEGRGSGGSWMAPFMGFAIRKTTYGSVPYTLAILDSMVRSGKLSWDQTALSGLLWVHGLDP</sequence>
<dbReference type="VEuPathDB" id="FungiDB:GMDG_08176"/>
<name>L8G1C4_PSED2</name>
<dbReference type="EMBL" id="GL573478">
    <property type="protein sequence ID" value="ELR06942.1"/>
    <property type="molecule type" value="Genomic_DNA"/>
</dbReference>
<evidence type="ECO:0000313" key="2">
    <source>
        <dbReference type="Proteomes" id="UP000011064"/>
    </source>
</evidence>